<feature type="region of interest" description="Disordered" evidence="1">
    <location>
        <begin position="1"/>
        <end position="35"/>
    </location>
</feature>
<dbReference type="Proteomes" id="UP000283895">
    <property type="component" value="Unassembled WGS sequence"/>
</dbReference>
<keyword evidence="3" id="KW-1185">Reference proteome</keyword>
<gene>
    <name evidence="2" type="ORF">VMCG_02444</name>
</gene>
<comment type="caution">
    <text evidence="2">The sequence shown here is derived from an EMBL/GenBank/DDBJ whole genome shotgun (WGS) entry which is preliminary data.</text>
</comment>
<protein>
    <submittedName>
        <fullName evidence="2">Uncharacterized protein</fullName>
    </submittedName>
</protein>
<dbReference type="AlphaFoldDB" id="A0A423X119"/>
<accession>A0A423X119</accession>
<feature type="compositionally biased region" description="Basic residues" evidence="1">
    <location>
        <begin position="203"/>
        <end position="214"/>
    </location>
</feature>
<feature type="compositionally biased region" description="Basic and acidic residues" evidence="1">
    <location>
        <begin position="57"/>
        <end position="68"/>
    </location>
</feature>
<reference evidence="2 3" key="1">
    <citation type="submission" date="2015-09" db="EMBL/GenBank/DDBJ databases">
        <title>Host preference determinants of Valsa canker pathogens revealed by comparative genomics.</title>
        <authorList>
            <person name="Yin Z."/>
            <person name="Huang L."/>
        </authorList>
    </citation>
    <scope>NUCLEOTIDE SEQUENCE [LARGE SCALE GENOMIC DNA]</scope>
    <source>
        <strain evidence="2 3">03-1</strain>
    </source>
</reference>
<name>A0A423X119_9PEZI</name>
<feature type="compositionally biased region" description="Acidic residues" evidence="1">
    <location>
        <begin position="167"/>
        <end position="176"/>
    </location>
</feature>
<feature type="compositionally biased region" description="Basic and acidic residues" evidence="1">
    <location>
        <begin position="126"/>
        <end position="158"/>
    </location>
</feature>
<feature type="region of interest" description="Disordered" evidence="1">
    <location>
        <begin position="194"/>
        <end position="214"/>
    </location>
</feature>
<evidence type="ECO:0000313" key="2">
    <source>
        <dbReference type="EMBL" id="ROW09470.1"/>
    </source>
</evidence>
<dbReference type="EMBL" id="LKEA01000004">
    <property type="protein sequence ID" value="ROW09470.1"/>
    <property type="molecule type" value="Genomic_DNA"/>
</dbReference>
<dbReference type="OrthoDB" id="5239180at2759"/>
<evidence type="ECO:0000313" key="3">
    <source>
        <dbReference type="Proteomes" id="UP000283895"/>
    </source>
</evidence>
<proteinExistence type="predicted"/>
<feature type="compositionally biased region" description="Basic and acidic residues" evidence="1">
    <location>
        <begin position="13"/>
        <end position="33"/>
    </location>
</feature>
<evidence type="ECO:0000256" key="1">
    <source>
        <dbReference type="SAM" id="MobiDB-lite"/>
    </source>
</evidence>
<sequence>MARARKLLPPDPRPSRAHPEHRATRKQLEKEHGYGWVPPVILGLVGLTLAFDVAKDVEKAEEKHKQREQQQQQQQEGEGEEEQRKRRRGRGTGEENRGRSRRRQRGGGDDYEDRGGGDGDGDEYDDRSGGRKDGLLNRGDRLEKGEGGPWDRDWERERERRKRSGYDDDLDGYYDEDDVRYARRGRDDFDYERGRRVLDDRKSRPRTRRRSSDW</sequence>
<organism evidence="2 3">
    <name type="scientific">Cytospora schulzeri</name>
    <dbReference type="NCBI Taxonomy" id="448051"/>
    <lineage>
        <taxon>Eukaryota</taxon>
        <taxon>Fungi</taxon>
        <taxon>Dikarya</taxon>
        <taxon>Ascomycota</taxon>
        <taxon>Pezizomycotina</taxon>
        <taxon>Sordariomycetes</taxon>
        <taxon>Sordariomycetidae</taxon>
        <taxon>Diaporthales</taxon>
        <taxon>Cytosporaceae</taxon>
        <taxon>Cytospora</taxon>
    </lineage>
</organism>
<feature type="region of interest" description="Disordered" evidence="1">
    <location>
        <begin position="57"/>
        <end position="176"/>
    </location>
</feature>